<comment type="caution">
    <text evidence="1">The sequence shown here is derived from an EMBL/GenBank/DDBJ whole genome shotgun (WGS) entry which is preliminary data.</text>
</comment>
<reference evidence="2" key="1">
    <citation type="submission" date="2015-07" db="EMBL/GenBank/DDBJ databases">
        <title>Genome sequencing project for genomic taxonomy and phylogenomics of Bacillus-like bacteria.</title>
        <authorList>
            <person name="Liu B."/>
            <person name="Wang J."/>
            <person name="Zhu Y."/>
            <person name="Liu G."/>
            <person name="Chen Q."/>
            <person name="Chen Z."/>
            <person name="Lan J."/>
            <person name="Che J."/>
            <person name="Ge C."/>
            <person name="Shi H."/>
            <person name="Pan Z."/>
            <person name="Liu X."/>
        </authorList>
    </citation>
    <scope>NUCLEOTIDE SEQUENCE [LARGE SCALE GENOMIC DNA]</scope>
    <source>
        <strain evidence="2">FJAT-27997</strain>
    </source>
</reference>
<evidence type="ECO:0000313" key="1">
    <source>
        <dbReference type="EMBL" id="KMY50410.1"/>
    </source>
</evidence>
<evidence type="ECO:0000313" key="2">
    <source>
        <dbReference type="Proteomes" id="UP000037146"/>
    </source>
</evidence>
<sequence length="64" mass="7390">MYRRNNTEEVEPEETKIWDCISPTCKGWVRANFTMSEQPSCPLCGSEMVATTKMLQAIDNPRHK</sequence>
<dbReference type="RefSeq" id="WP_049681762.1">
    <property type="nucleotide sequence ID" value="NZ_LFZW01000001.1"/>
</dbReference>
<dbReference type="PATRIC" id="fig|1679170.3.peg.3108"/>
<dbReference type="Pfam" id="PF14169">
    <property type="entry name" value="YdjO"/>
    <property type="match status" value="1"/>
</dbReference>
<dbReference type="Proteomes" id="UP000037146">
    <property type="component" value="Unassembled WGS sequence"/>
</dbReference>
<dbReference type="AlphaFoldDB" id="A0A0K9GUS7"/>
<gene>
    <name evidence="1" type="ORF">AC625_13610</name>
</gene>
<dbReference type="STRING" id="1679170.AC625_13610"/>
<name>A0A0K9GUS7_9BACI</name>
<dbReference type="EMBL" id="LFZW01000001">
    <property type="protein sequence ID" value="KMY50410.1"/>
    <property type="molecule type" value="Genomic_DNA"/>
</dbReference>
<keyword evidence="2" id="KW-1185">Reference proteome</keyword>
<protein>
    <submittedName>
        <fullName evidence="1">Cold-shock protein</fullName>
    </submittedName>
</protein>
<dbReference type="InterPro" id="IPR025916">
    <property type="entry name" value="YdjO"/>
</dbReference>
<accession>A0A0K9GUS7</accession>
<organism evidence="1 2">
    <name type="scientific">Peribacillus loiseleuriae</name>
    <dbReference type="NCBI Taxonomy" id="1679170"/>
    <lineage>
        <taxon>Bacteria</taxon>
        <taxon>Bacillati</taxon>
        <taxon>Bacillota</taxon>
        <taxon>Bacilli</taxon>
        <taxon>Bacillales</taxon>
        <taxon>Bacillaceae</taxon>
        <taxon>Peribacillus</taxon>
    </lineage>
</organism>
<proteinExistence type="predicted"/>